<organism evidence="2 3">
    <name type="scientific">Arcticibacter pallidicorallinus</name>
    <dbReference type="NCBI Taxonomy" id="1259464"/>
    <lineage>
        <taxon>Bacteria</taxon>
        <taxon>Pseudomonadati</taxon>
        <taxon>Bacteroidota</taxon>
        <taxon>Sphingobacteriia</taxon>
        <taxon>Sphingobacteriales</taxon>
        <taxon>Sphingobacteriaceae</taxon>
        <taxon>Arcticibacter</taxon>
    </lineage>
</organism>
<dbReference type="InterPro" id="IPR011010">
    <property type="entry name" value="DNA_brk_join_enz"/>
</dbReference>
<accession>A0A2T0U647</accession>
<dbReference type="OrthoDB" id="754840at2"/>
<dbReference type="GO" id="GO:0003677">
    <property type="term" value="F:DNA binding"/>
    <property type="evidence" value="ECO:0007669"/>
    <property type="project" value="UniProtKB-KW"/>
</dbReference>
<evidence type="ECO:0000313" key="3">
    <source>
        <dbReference type="Proteomes" id="UP000238034"/>
    </source>
</evidence>
<protein>
    <recommendedName>
        <fullName evidence="4">Core-binding (CB) domain-containing protein</fullName>
    </recommendedName>
</protein>
<evidence type="ECO:0000313" key="2">
    <source>
        <dbReference type="EMBL" id="PRY53374.1"/>
    </source>
</evidence>
<evidence type="ECO:0008006" key="4">
    <source>
        <dbReference type="Google" id="ProtNLM"/>
    </source>
</evidence>
<dbReference type="Proteomes" id="UP000238034">
    <property type="component" value="Unassembled WGS sequence"/>
</dbReference>
<dbReference type="EMBL" id="PVTH01000004">
    <property type="protein sequence ID" value="PRY53374.1"/>
    <property type="molecule type" value="Genomic_DNA"/>
</dbReference>
<reference evidence="2 3" key="1">
    <citation type="submission" date="2018-03" db="EMBL/GenBank/DDBJ databases">
        <title>Genomic Encyclopedia of Type Strains, Phase III (KMG-III): the genomes of soil and plant-associated and newly described type strains.</title>
        <authorList>
            <person name="Whitman W."/>
        </authorList>
    </citation>
    <scope>NUCLEOTIDE SEQUENCE [LARGE SCALE GENOMIC DNA]</scope>
    <source>
        <strain evidence="2 3">CGMCC 1.9313</strain>
    </source>
</reference>
<comment type="caution">
    <text evidence="2">The sequence shown here is derived from an EMBL/GenBank/DDBJ whole genome shotgun (WGS) entry which is preliminary data.</text>
</comment>
<dbReference type="RefSeq" id="WP_146133109.1">
    <property type="nucleotide sequence ID" value="NZ_PVTH01000004.1"/>
</dbReference>
<dbReference type="Gene3D" id="1.10.150.130">
    <property type="match status" value="1"/>
</dbReference>
<sequence length="217" mass="25779">MKSTKRSQLIHIWETYEFYLNIPQSFKGGNKPFVFFYHLNDKTNKSERIRKYVKKNDRDLKKVKEDAKKLVIDIVERLKTGWNPLTDDIDQPKLNLTSTIDDCINYWIGKREEANERNSIGPRALKNNKILMMHFRCYLEATSNFFIRPSLITNVLIKDFLDTKTFERNWGKVTYNTYLVDLKTFFNYLKDIRVLSSNPCERVAKKNTPNEGAFRQC</sequence>
<gene>
    <name evidence="2" type="ORF">B0I27_104385</name>
</gene>
<proteinExistence type="predicted"/>
<name>A0A2T0U647_9SPHI</name>
<dbReference type="InterPro" id="IPR010998">
    <property type="entry name" value="Integrase_recombinase_N"/>
</dbReference>
<keyword evidence="1" id="KW-0238">DNA-binding</keyword>
<evidence type="ECO:0000256" key="1">
    <source>
        <dbReference type="ARBA" id="ARBA00023125"/>
    </source>
</evidence>
<dbReference type="SUPFAM" id="SSF56349">
    <property type="entry name" value="DNA breaking-rejoining enzymes"/>
    <property type="match status" value="1"/>
</dbReference>
<keyword evidence="3" id="KW-1185">Reference proteome</keyword>
<dbReference type="AlphaFoldDB" id="A0A2T0U647"/>